<reference evidence="11 12" key="1">
    <citation type="journal article" date="2016" name="Nat. Commun.">
        <title>Thousands of microbial genomes shed light on interconnected biogeochemical processes in an aquifer system.</title>
        <authorList>
            <person name="Anantharaman K."/>
            <person name="Brown C.T."/>
            <person name="Hug L.A."/>
            <person name="Sharon I."/>
            <person name="Castelle C.J."/>
            <person name="Probst A.J."/>
            <person name="Thomas B.C."/>
            <person name="Singh A."/>
            <person name="Wilkins M.J."/>
            <person name="Karaoz U."/>
            <person name="Brodie E.L."/>
            <person name="Williams K.H."/>
            <person name="Hubbard S.S."/>
            <person name="Banfield J.F."/>
        </authorList>
    </citation>
    <scope>NUCLEOTIDE SEQUENCE [LARGE SCALE GENOMIC DNA]</scope>
</reference>
<dbReference type="PANTHER" id="PTHR42682:SF3">
    <property type="entry name" value="FORMATE HYDROGENLYASE SUBUNIT 3-RELATED"/>
    <property type="match status" value="1"/>
</dbReference>
<evidence type="ECO:0000256" key="4">
    <source>
        <dbReference type="ARBA" id="ARBA00022989"/>
    </source>
</evidence>
<feature type="transmembrane region" description="Helical" evidence="8">
    <location>
        <begin position="340"/>
        <end position="370"/>
    </location>
</feature>
<dbReference type="Proteomes" id="UP000176420">
    <property type="component" value="Unassembled WGS sequence"/>
</dbReference>
<dbReference type="GO" id="GO:0016491">
    <property type="term" value="F:oxidoreductase activity"/>
    <property type="evidence" value="ECO:0007669"/>
    <property type="project" value="UniProtKB-KW"/>
</dbReference>
<dbReference type="GO" id="GO:0042773">
    <property type="term" value="P:ATP synthesis coupled electron transport"/>
    <property type="evidence" value="ECO:0007669"/>
    <property type="project" value="InterPro"/>
</dbReference>
<feature type="transmembrane region" description="Helical" evidence="8">
    <location>
        <begin position="41"/>
        <end position="60"/>
    </location>
</feature>
<feature type="transmembrane region" description="Helical" evidence="8">
    <location>
        <begin position="6"/>
        <end position="29"/>
    </location>
</feature>
<feature type="transmembrane region" description="Helical" evidence="8">
    <location>
        <begin position="314"/>
        <end position="334"/>
    </location>
</feature>
<feature type="transmembrane region" description="Helical" evidence="8">
    <location>
        <begin position="391"/>
        <end position="411"/>
    </location>
</feature>
<dbReference type="GO" id="GO:0005886">
    <property type="term" value="C:plasma membrane"/>
    <property type="evidence" value="ECO:0007669"/>
    <property type="project" value="UniProtKB-SubCell"/>
</dbReference>
<feature type="transmembrane region" description="Helical" evidence="8">
    <location>
        <begin position="171"/>
        <end position="194"/>
    </location>
</feature>
<keyword evidence="5" id="KW-0560">Oxidoreductase</keyword>
<feature type="transmembrane region" description="Helical" evidence="8">
    <location>
        <begin position="250"/>
        <end position="267"/>
    </location>
</feature>
<feature type="transmembrane region" description="Helical" evidence="8">
    <location>
        <begin position="540"/>
        <end position="563"/>
    </location>
</feature>
<comment type="caution">
    <text evidence="11">The sequence shown here is derived from an EMBL/GenBank/DDBJ whole genome shotgun (WGS) entry which is preliminary data.</text>
</comment>
<dbReference type="Pfam" id="PF00361">
    <property type="entry name" value="Proton_antipo_M"/>
    <property type="match status" value="1"/>
</dbReference>
<gene>
    <name evidence="11" type="ORF">A2319_02495</name>
</gene>
<dbReference type="PRINTS" id="PR01437">
    <property type="entry name" value="NUOXDRDTASE4"/>
</dbReference>
<evidence type="ECO:0000256" key="6">
    <source>
        <dbReference type="ARBA" id="ARBA00023136"/>
    </source>
</evidence>
<dbReference type="EMBL" id="MHKI01000005">
    <property type="protein sequence ID" value="OGY88065.1"/>
    <property type="molecule type" value="Genomic_DNA"/>
</dbReference>
<keyword evidence="3 7" id="KW-0812">Transmembrane</keyword>
<dbReference type="InterPro" id="IPR001516">
    <property type="entry name" value="Proton_antipo_N"/>
</dbReference>
<dbReference type="InterPro" id="IPR001750">
    <property type="entry name" value="ND/Mrp_TM"/>
</dbReference>
<keyword evidence="6 8" id="KW-0472">Membrane</keyword>
<organism evidence="11 12">
    <name type="scientific">Candidatus Kerfeldbacteria bacterium RIFOXYB2_FULL_38_14</name>
    <dbReference type="NCBI Taxonomy" id="1798547"/>
    <lineage>
        <taxon>Bacteria</taxon>
        <taxon>Candidatus Kerfeldiibacteriota</taxon>
    </lineage>
</organism>
<dbReference type="GO" id="GO:0008137">
    <property type="term" value="F:NADH dehydrogenase (ubiquinone) activity"/>
    <property type="evidence" value="ECO:0007669"/>
    <property type="project" value="InterPro"/>
</dbReference>
<protein>
    <submittedName>
        <fullName evidence="11">Hydrogenase 4 subunit B</fullName>
    </submittedName>
</protein>
<evidence type="ECO:0000313" key="12">
    <source>
        <dbReference type="Proteomes" id="UP000176420"/>
    </source>
</evidence>
<dbReference type="InterPro" id="IPR052175">
    <property type="entry name" value="ComplexI-like_HydComp"/>
</dbReference>
<dbReference type="Pfam" id="PF00662">
    <property type="entry name" value="Proton_antipo_N"/>
    <property type="match status" value="1"/>
</dbReference>
<evidence type="ECO:0000256" key="5">
    <source>
        <dbReference type="ARBA" id="ARBA00023002"/>
    </source>
</evidence>
<name>A0A1G2BG93_9BACT</name>
<evidence type="ECO:0000256" key="3">
    <source>
        <dbReference type="ARBA" id="ARBA00022692"/>
    </source>
</evidence>
<evidence type="ECO:0000256" key="2">
    <source>
        <dbReference type="ARBA" id="ARBA00022475"/>
    </source>
</evidence>
<feature type="transmembrane region" description="Helical" evidence="8">
    <location>
        <begin position="84"/>
        <end position="104"/>
    </location>
</feature>
<feature type="transmembrane region" description="Helical" evidence="8">
    <location>
        <begin position="140"/>
        <end position="159"/>
    </location>
</feature>
<feature type="domain" description="NADH-Ubiquinone oxidoreductase (complex I) chain 5 N-terminal" evidence="10">
    <location>
        <begin position="75"/>
        <end position="106"/>
    </location>
</feature>
<evidence type="ECO:0000313" key="11">
    <source>
        <dbReference type="EMBL" id="OGY88065.1"/>
    </source>
</evidence>
<keyword evidence="4 8" id="KW-1133">Transmembrane helix</keyword>
<feature type="transmembrane region" description="Helical" evidence="8">
    <location>
        <begin position="662"/>
        <end position="680"/>
    </location>
</feature>
<feature type="transmembrane region" description="Helical" evidence="8">
    <location>
        <begin position="116"/>
        <end position="134"/>
    </location>
</feature>
<sequence length="681" mass="75468">MFTAFFSQTSFFIALLFFGLGAFGSLLLMRQDRLANWWGHVCALFGALFGILATVPVLFYNNPFSYVFSSSLPLLSFSFRLDQLSAFFLLVISLIALLASVYGLGYSRQFYKKYNLGTLGFFYNLFIAGMMMVVSSHHALFFLIVWEIMSLASYFLVIYEHREKVHLKAGALYIVMTHVGTAFITLAFLLLYNATGSFDFGLIKASAATISPAIQAWVFILAFLGFGMKAGIVPLHVWLPSAHPAAPTHVSALMSGVMIKTGIYMLIRICLDFFPHAPLWWGVVILSFGAISSLLGVLYALTEHDVKKLLAYHSIENIGIILLGLGSSLVFMAVDKPSLAILGLVAALFHTLNHAIFKALLFFGAGSVIMQMKTRNMEEYGGLIKYMPQTALFFLIGAMAISALPPLNGFFSEWATFQALFLGIRELAMPVRWVFIVSAGLLACTGGLAAACFVKVFGIIFLARPRSVQVKQAQESTWFLKLPMATLALLTAVLGFFAGFVVSVLWRVATSINIASATISYSFLNPSFGKFSLADGFASVSMPLIFISLLMAVLVVFFLVRWFTRARKVIIARTWDCGTNLGPRMEMTATGFSRSLLRMLKVLALPTKILRQELKDNSKYAVKKYSVVLGVKDVYTTYFYQPLGVVFNKVSEYVKHIQSGNVNVYVFYIFIVLIVLLFLAV</sequence>
<dbReference type="InterPro" id="IPR003918">
    <property type="entry name" value="NADH_UbQ_OxRdtase"/>
</dbReference>
<feature type="transmembrane region" description="Helical" evidence="8">
    <location>
        <begin position="484"/>
        <end position="506"/>
    </location>
</feature>
<evidence type="ECO:0000259" key="9">
    <source>
        <dbReference type="Pfam" id="PF00361"/>
    </source>
</evidence>
<dbReference type="PANTHER" id="PTHR42682">
    <property type="entry name" value="HYDROGENASE-4 COMPONENT F"/>
    <property type="match status" value="1"/>
</dbReference>
<feature type="domain" description="NADH:quinone oxidoreductase/Mrp antiporter transmembrane" evidence="9">
    <location>
        <begin position="138"/>
        <end position="422"/>
    </location>
</feature>
<evidence type="ECO:0000259" key="10">
    <source>
        <dbReference type="Pfam" id="PF00662"/>
    </source>
</evidence>
<feature type="transmembrane region" description="Helical" evidence="8">
    <location>
        <begin position="431"/>
        <end position="463"/>
    </location>
</feature>
<keyword evidence="2" id="KW-1003">Cell membrane</keyword>
<evidence type="ECO:0000256" key="1">
    <source>
        <dbReference type="ARBA" id="ARBA00004651"/>
    </source>
</evidence>
<evidence type="ECO:0000256" key="8">
    <source>
        <dbReference type="SAM" id="Phobius"/>
    </source>
</evidence>
<feature type="transmembrane region" description="Helical" evidence="8">
    <location>
        <begin position="279"/>
        <end position="302"/>
    </location>
</feature>
<dbReference type="NCBIfam" id="NF005086">
    <property type="entry name" value="PRK06521.1"/>
    <property type="match status" value="1"/>
</dbReference>
<evidence type="ECO:0000256" key="7">
    <source>
        <dbReference type="RuleBase" id="RU000320"/>
    </source>
</evidence>
<feature type="transmembrane region" description="Helical" evidence="8">
    <location>
        <begin position="214"/>
        <end position="238"/>
    </location>
</feature>
<accession>A0A1G2BG93</accession>
<comment type="subcellular location">
    <subcellularLocation>
        <location evidence="1">Cell membrane</location>
        <topology evidence="1">Multi-pass membrane protein</topology>
    </subcellularLocation>
    <subcellularLocation>
        <location evidence="7">Membrane</location>
        <topology evidence="7">Multi-pass membrane protein</topology>
    </subcellularLocation>
</comment>
<proteinExistence type="predicted"/>
<dbReference type="AlphaFoldDB" id="A0A1G2BG93"/>